<dbReference type="InterPro" id="IPR003386">
    <property type="entry name" value="LACT/PDAT_acylTrfase"/>
</dbReference>
<dbReference type="GO" id="GO:0008374">
    <property type="term" value="F:O-acyltransferase activity"/>
    <property type="evidence" value="ECO:0007669"/>
    <property type="project" value="InterPro"/>
</dbReference>
<dbReference type="Gene3D" id="3.40.50.1820">
    <property type="entry name" value="alpha/beta hydrolase"/>
    <property type="match status" value="1"/>
</dbReference>
<dbReference type="Proteomes" id="UP000272942">
    <property type="component" value="Unassembled WGS sequence"/>
</dbReference>
<feature type="chain" id="PRO_5043138273" evidence="1">
    <location>
        <begin position="24"/>
        <end position="235"/>
    </location>
</feature>
<proteinExistence type="predicted"/>
<keyword evidence="1" id="KW-0732">Signal</keyword>
<evidence type="ECO:0000313" key="3">
    <source>
        <dbReference type="Proteomes" id="UP000272942"/>
    </source>
</evidence>
<dbReference type="EMBL" id="UZAN01051979">
    <property type="protein sequence ID" value="VDP89229.1"/>
    <property type="molecule type" value="Genomic_DNA"/>
</dbReference>
<reference evidence="2 3" key="2">
    <citation type="submission" date="2018-11" db="EMBL/GenBank/DDBJ databases">
        <authorList>
            <consortium name="Pathogen Informatics"/>
        </authorList>
    </citation>
    <scope>NUCLEOTIDE SEQUENCE [LARGE SCALE GENOMIC DNA]</scope>
    <source>
        <strain evidence="2 3">Egypt</strain>
    </source>
</reference>
<gene>
    <name evidence="2" type="ORF">ECPE_LOCUS12012</name>
</gene>
<keyword evidence="3" id="KW-1185">Reference proteome</keyword>
<dbReference type="AlphaFoldDB" id="A0A183AYH7"/>
<evidence type="ECO:0000313" key="2">
    <source>
        <dbReference type="EMBL" id="VDP89229.1"/>
    </source>
</evidence>
<name>A0A183AYH7_9TREM</name>
<evidence type="ECO:0000256" key="1">
    <source>
        <dbReference type="SAM" id="SignalP"/>
    </source>
</evidence>
<dbReference type="Pfam" id="PF02450">
    <property type="entry name" value="LCAT"/>
    <property type="match status" value="1"/>
</dbReference>
<protein>
    <submittedName>
        <fullName evidence="4">Group XV phospholipase A2</fullName>
    </submittedName>
</protein>
<accession>A0A183AYH7</accession>
<organism evidence="4">
    <name type="scientific">Echinostoma caproni</name>
    <dbReference type="NCBI Taxonomy" id="27848"/>
    <lineage>
        <taxon>Eukaryota</taxon>
        <taxon>Metazoa</taxon>
        <taxon>Spiralia</taxon>
        <taxon>Lophotrochozoa</taxon>
        <taxon>Platyhelminthes</taxon>
        <taxon>Trematoda</taxon>
        <taxon>Digenea</taxon>
        <taxon>Plagiorchiida</taxon>
        <taxon>Echinostomata</taxon>
        <taxon>Echinostomatoidea</taxon>
        <taxon>Echinostomatidae</taxon>
        <taxon>Echinostoma</taxon>
    </lineage>
</organism>
<dbReference type="WBParaSite" id="ECPE_0001204701-mRNA-1">
    <property type="protein sequence ID" value="ECPE_0001204701-mRNA-1"/>
    <property type="gene ID" value="ECPE_0001204701"/>
</dbReference>
<feature type="signal peptide" evidence="1">
    <location>
        <begin position="1"/>
        <end position="23"/>
    </location>
</feature>
<dbReference type="PANTHER" id="PTHR11440">
    <property type="entry name" value="LECITHIN-CHOLESTEROL ACYLTRANSFERASE-RELATED"/>
    <property type="match status" value="1"/>
</dbReference>
<reference evidence="4" key="1">
    <citation type="submission" date="2016-06" db="UniProtKB">
        <authorList>
            <consortium name="WormBaseParasite"/>
        </authorList>
    </citation>
    <scope>IDENTIFICATION</scope>
</reference>
<dbReference type="GO" id="GO:0006629">
    <property type="term" value="P:lipid metabolic process"/>
    <property type="evidence" value="ECO:0007669"/>
    <property type="project" value="InterPro"/>
</dbReference>
<evidence type="ECO:0000313" key="4">
    <source>
        <dbReference type="WBParaSite" id="ECPE_0001204701-mRNA-1"/>
    </source>
</evidence>
<sequence>MMRSFTMLWILLFWFCTCRLIRANPIRGIEQHPIILIPGDGGSQAYCHKSNQPESKSTLIWVNLWYLVVRPSVMDQMKLVYDPKTGNTSDIGPCQIRFPGWGETWSIENLDTWKHSFTAYYQYLVAALRKDPFYVSGKTLRGAPYDFRRTPYENTDFVPNLKELVEETYANAGDRRIVLIGHSFGSVYGLHFLQAMNDSWKRRFIQSYVSISGPLGGSVKAILLEAYGEFAKPLR</sequence>
<dbReference type="InterPro" id="IPR029058">
    <property type="entry name" value="AB_hydrolase_fold"/>
</dbReference>
<dbReference type="OrthoDB" id="190846at2759"/>
<dbReference type="SUPFAM" id="SSF53474">
    <property type="entry name" value="alpha/beta-Hydrolases"/>
    <property type="match status" value="1"/>
</dbReference>